<sequence>MTDEETTEDYGKRRLTCPCGETFHEESENALVEVVNAHLKAEHPGHEYTRDQILFMAT</sequence>
<keyword evidence="2" id="KW-1185">Reference proteome</keyword>
<evidence type="ECO:0000313" key="1">
    <source>
        <dbReference type="EMBL" id="UTI66642.1"/>
    </source>
</evidence>
<organism evidence="1 2">
    <name type="scientific">Paraconexibacter antarcticus</name>
    <dbReference type="NCBI Taxonomy" id="2949664"/>
    <lineage>
        <taxon>Bacteria</taxon>
        <taxon>Bacillati</taxon>
        <taxon>Actinomycetota</taxon>
        <taxon>Thermoleophilia</taxon>
        <taxon>Solirubrobacterales</taxon>
        <taxon>Paraconexibacteraceae</taxon>
        <taxon>Paraconexibacter</taxon>
    </lineage>
</organism>
<proteinExistence type="predicted"/>
<reference evidence="1 2" key="1">
    <citation type="submission" date="2022-06" db="EMBL/GenBank/DDBJ databases">
        <title>Paraconexibacter antarcticus.</title>
        <authorList>
            <person name="Kim C.S."/>
        </authorList>
    </citation>
    <scope>NUCLEOTIDE SEQUENCE [LARGE SCALE GENOMIC DNA]</scope>
    <source>
        <strain evidence="1 2">02-257</strain>
    </source>
</reference>
<dbReference type="Proteomes" id="UP001056035">
    <property type="component" value="Chromosome"/>
</dbReference>
<name>A0ABY5E1C9_9ACTN</name>
<dbReference type="RefSeq" id="WP_254573310.1">
    <property type="nucleotide sequence ID" value="NZ_CP098502.1"/>
</dbReference>
<accession>A0ABY5E1C9</accession>
<evidence type="ECO:0008006" key="3">
    <source>
        <dbReference type="Google" id="ProtNLM"/>
    </source>
</evidence>
<dbReference type="EMBL" id="CP098502">
    <property type="protein sequence ID" value="UTI66642.1"/>
    <property type="molecule type" value="Genomic_DNA"/>
</dbReference>
<gene>
    <name evidence="1" type="ORF">NBH00_10610</name>
</gene>
<protein>
    <recommendedName>
        <fullName evidence="3">DUF1059 domain-containing protein</fullName>
    </recommendedName>
</protein>
<evidence type="ECO:0000313" key="2">
    <source>
        <dbReference type="Proteomes" id="UP001056035"/>
    </source>
</evidence>